<dbReference type="GO" id="GO:0000209">
    <property type="term" value="P:protein polyubiquitination"/>
    <property type="evidence" value="ECO:0007669"/>
    <property type="project" value="TreeGrafter"/>
</dbReference>
<organism evidence="2 3">
    <name type="scientific">Thraustotheca clavata</name>
    <dbReference type="NCBI Taxonomy" id="74557"/>
    <lineage>
        <taxon>Eukaryota</taxon>
        <taxon>Sar</taxon>
        <taxon>Stramenopiles</taxon>
        <taxon>Oomycota</taxon>
        <taxon>Saprolegniomycetes</taxon>
        <taxon>Saprolegniales</taxon>
        <taxon>Achlyaceae</taxon>
        <taxon>Thraustotheca</taxon>
    </lineage>
</organism>
<gene>
    <name evidence="2" type="ORF">THRCLA_08294</name>
</gene>
<keyword evidence="3" id="KW-1185">Reference proteome</keyword>
<dbReference type="CDD" id="cd09917">
    <property type="entry name" value="F-box_SF"/>
    <property type="match status" value="1"/>
</dbReference>
<sequence length="506" mass="55878">MNKKTKKDKRGKKKKAVACSVPEEVIPFIFQFLTWRDGYRLALVSKAWHGAHRSTLDPSSPVHVGLQWRSCTYESERWDDILSTFSPTDDCFATQFVPQLALISVSGAAKYLRRGNGWEKMFKAIDALKLLPKTCAIVGMYSDFGIISSRLNESGYDIAEIEHSQEEDMVVNITVGYFPDTKIELIQPSKLDIRDGLEECKLNNDTNTILVYSANGTQCEALIHHISTRHPTTNIVGTILPFTDHCVPIATRYANGNRVEMTNPSHLCIGFTGRTKSISFSSLGFQIVSPIVQCEQVQVIRHPYFRYMHTFQSVTVLGSNSSSTMSVAPIELLANVTDPSGNVYLFKADTEEKMAAFLESPQSIAVDRVTCIYDKHHEIIFSQADSASGGDPWHEGMYGVFCTQSNQAALFDFTESLKAAKNTLPNSARMLGGLSYPCAARGEGFYGEENVESNAFAKVFPHTPLVGVISGGEIGPVALPGGNTNAQNRKTELQSYTTCGAVFYYC</sequence>
<dbReference type="OrthoDB" id="199913at2759"/>
<dbReference type="PANTHER" id="PTHR14939:SF5">
    <property type="entry name" value="F-BOX ONLY PROTEIN 22"/>
    <property type="match status" value="1"/>
</dbReference>
<dbReference type="PANTHER" id="PTHR14939">
    <property type="entry name" value="F-BOX ONLY PROTEIN 22"/>
    <property type="match status" value="1"/>
</dbReference>
<dbReference type="GO" id="GO:0032436">
    <property type="term" value="P:positive regulation of proteasomal ubiquitin-dependent protein catabolic process"/>
    <property type="evidence" value="ECO:0007669"/>
    <property type="project" value="TreeGrafter"/>
</dbReference>
<feature type="domain" description="FIST C-domain" evidence="1">
    <location>
        <begin position="329"/>
        <end position="477"/>
    </location>
</feature>
<accession>A0A1V9Z7J4</accession>
<proteinExistence type="predicted"/>
<dbReference type="SMART" id="SM01204">
    <property type="entry name" value="FIST_C"/>
    <property type="match status" value="1"/>
</dbReference>
<evidence type="ECO:0000313" key="3">
    <source>
        <dbReference type="Proteomes" id="UP000243217"/>
    </source>
</evidence>
<dbReference type="InterPro" id="IPR036047">
    <property type="entry name" value="F-box-like_dom_sf"/>
</dbReference>
<dbReference type="InterPro" id="IPR019494">
    <property type="entry name" value="FIST_C"/>
</dbReference>
<reference evidence="2 3" key="1">
    <citation type="journal article" date="2014" name="Genome Biol. Evol.">
        <title>The secreted proteins of Achlya hypogyna and Thraustotheca clavata identify the ancestral oomycete secretome and reveal gene acquisitions by horizontal gene transfer.</title>
        <authorList>
            <person name="Misner I."/>
            <person name="Blouin N."/>
            <person name="Leonard G."/>
            <person name="Richards T.A."/>
            <person name="Lane C.E."/>
        </authorList>
    </citation>
    <scope>NUCLEOTIDE SEQUENCE [LARGE SCALE GENOMIC DNA]</scope>
    <source>
        <strain evidence="2 3">ATCC 34112</strain>
    </source>
</reference>
<dbReference type="SUPFAM" id="SSF81383">
    <property type="entry name" value="F-box domain"/>
    <property type="match status" value="1"/>
</dbReference>
<comment type="caution">
    <text evidence="2">The sequence shown here is derived from an EMBL/GenBank/DDBJ whole genome shotgun (WGS) entry which is preliminary data.</text>
</comment>
<evidence type="ECO:0000313" key="2">
    <source>
        <dbReference type="EMBL" id="OQR93949.1"/>
    </source>
</evidence>
<evidence type="ECO:0000259" key="1">
    <source>
        <dbReference type="SMART" id="SM01204"/>
    </source>
</evidence>
<protein>
    <recommendedName>
        <fullName evidence="1">FIST C-domain domain-containing protein</fullName>
    </recommendedName>
</protein>
<dbReference type="Pfam" id="PF10442">
    <property type="entry name" value="FIST_C"/>
    <property type="match status" value="1"/>
</dbReference>
<dbReference type="EMBL" id="JNBS01002217">
    <property type="protein sequence ID" value="OQR93949.1"/>
    <property type="molecule type" value="Genomic_DNA"/>
</dbReference>
<dbReference type="AlphaFoldDB" id="A0A1V9Z7J4"/>
<name>A0A1V9Z7J4_9STRA</name>
<dbReference type="Proteomes" id="UP000243217">
    <property type="component" value="Unassembled WGS sequence"/>
</dbReference>